<evidence type="ECO:0000259" key="2">
    <source>
        <dbReference type="Pfam" id="PF01337"/>
    </source>
</evidence>
<comment type="caution">
    <text evidence="3">The sequence shown here is derived from an EMBL/GenBank/DDBJ whole genome shotgun (WGS) entry which is preliminary data.</text>
</comment>
<dbReference type="InterPro" id="IPR035905">
    <property type="entry name" value="Barstar-like_sf"/>
</dbReference>
<dbReference type="Gene3D" id="3.30.370.10">
    <property type="entry name" value="Barstar-like"/>
    <property type="match status" value="1"/>
</dbReference>
<dbReference type="EMBL" id="MPUJ01000020">
    <property type="protein sequence ID" value="ONK01853.1"/>
    <property type="molecule type" value="Genomic_DNA"/>
</dbReference>
<reference evidence="4" key="1">
    <citation type="submission" date="2016-11" db="EMBL/GenBank/DDBJ databases">
        <authorList>
            <person name="Panda P."/>
            <person name="Visnovsky S."/>
            <person name="Pitman A."/>
        </authorList>
    </citation>
    <scope>NUCLEOTIDE SEQUENCE [LARGE SCALE GENOMIC DNA]</scope>
    <source>
        <strain evidence="4">ICMP 9972</strain>
    </source>
</reference>
<accession>A0A1V2QYZ5</accession>
<dbReference type="RefSeq" id="WP_039361000.1">
    <property type="nucleotide sequence ID" value="NZ_JRMH01000001.1"/>
</dbReference>
<comment type="similarity">
    <text evidence="1">Belongs to the barstar family.</text>
</comment>
<sequence>MKIIMIDGEKQRTPIDIYEHFSRELGFGHYFGKNADALYDFMTPIDDEYQPLIVEWRNSSVFKNSYPEEFSRLLSTLKNIDKFYGFKESAFKFNVS</sequence>
<dbReference type="AlphaFoldDB" id="A0A1V2QYZ5"/>
<evidence type="ECO:0000313" key="3">
    <source>
        <dbReference type="EMBL" id="ONK01853.1"/>
    </source>
</evidence>
<evidence type="ECO:0000313" key="4">
    <source>
        <dbReference type="Proteomes" id="UP000189286"/>
    </source>
</evidence>
<organism evidence="3 4">
    <name type="scientific">Pectobacterium actinidiae</name>
    <dbReference type="NCBI Taxonomy" id="1507808"/>
    <lineage>
        <taxon>Bacteria</taxon>
        <taxon>Pseudomonadati</taxon>
        <taxon>Pseudomonadota</taxon>
        <taxon>Gammaproteobacteria</taxon>
        <taxon>Enterobacterales</taxon>
        <taxon>Pectobacteriaceae</taxon>
        <taxon>Pectobacterium</taxon>
    </lineage>
</organism>
<protein>
    <submittedName>
        <fullName evidence="3">Ribonuclease inhibitor</fullName>
    </submittedName>
</protein>
<dbReference type="OrthoDB" id="7575400at2"/>
<proteinExistence type="inferred from homology"/>
<feature type="domain" description="Barstar (barnase inhibitor)" evidence="2">
    <location>
        <begin position="1"/>
        <end position="94"/>
    </location>
</feature>
<dbReference type="Pfam" id="PF01337">
    <property type="entry name" value="Barstar"/>
    <property type="match status" value="1"/>
</dbReference>
<dbReference type="SUPFAM" id="SSF52038">
    <property type="entry name" value="Barstar-related"/>
    <property type="match status" value="1"/>
</dbReference>
<gene>
    <name evidence="3" type="ORF">BSK71_19580</name>
</gene>
<name>A0A1V2QYZ5_9GAMM</name>
<evidence type="ECO:0000256" key="1">
    <source>
        <dbReference type="ARBA" id="ARBA00006845"/>
    </source>
</evidence>
<dbReference type="Proteomes" id="UP000189286">
    <property type="component" value="Unassembled WGS sequence"/>
</dbReference>
<dbReference type="InterPro" id="IPR000468">
    <property type="entry name" value="Barstar"/>
</dbReference>